<gene>
    <name evidence="3" type="ORF">UA08_03409</name>
</gene>
<dbReference type="GeneID" id="31003164"/>
<evidence type="ECO:0000256" key="1">
    <source>
        <dbReference type="SAM" id="MobiDB-lite"/>
    </source>
</evidence>
<name>A0A225AR30_TALAT</name>
<keyword evidence="2" id="KW-0732">Signal</keyword>
<feature type="compositionally biased region" description="Gly residues" evidence="1">
    <location>
        <begin position="211"/>
        <end position="221"/>
    </location>
</feature>
<comment type="caution">
    <text evidence="3">The sequence shown here is derived from an EMBL/GenBank/DDBJ whole genome shotgun (WGS) entry which is preliminary data.</text>
</comment>
<accession>A0A225AR30</accession>
<feature type="compositionally biased region" description="Low complexity" evidence="1">
    <location>
        <begin position="162"/>
        <end position="210"/>
    </location>
</feature>
<dbReference type="OrthoDB" id="4227144at2759"/>
<dbReference type="RefSeq" id="XP_020120945.1">
    <property type="nucleotide sequence ID" value="XM_020265706.1"/>
</dbReference>
<evidence type="ECO:0000256" key="2">
    <source>
        <dbReference type="SAM" id="SignalP"/>
    </source>
</evidence>
<organism evidence="3 4">
    <name type="scientific">Talaromyces atroroseus</name>
    <dbReference type="NCBI Taxonomy" id="1441469"/>
    <lineage>
        <taxon>Eukaryota</taxon>
        <taxon>Fungi</taxon>
        <taxon>Dikarya</taxon>
        <taxon>Ascomycota</taxon>
        <taxon>Pezizomycotina</taxon>
        <taxon>Eurotiomycetes</taxon>
        <taxon>Eurotiomycetidae</taxon>
        <taxon>Eurotiales</taxon>
        <taxon>Trichocomaceae</taxon>
        <taxon>Talaromyces</taxon>
        <taxon>Talaromyces sect. Trachyspermi</taxon>
    </lineage>
</organism>
<feature type="compositionally biased region" description="Basic and acidic residues" evidence="1">
    <location>
        <begin position="131"/>
        <end position="144"/>
    </location>
</feature>
<feature type="chain" id="PRO_5012217539" evidence="2">
    <location>
        <begin position="31"/>
        <end position="270"/>
    </location>
</feature>
<evidence type="ECO:0000313" key="3">
    <source>
        <dbReference type="EMBL" id="OKL60824.1"/>
    </source>
</evidence>
<reference evidence="3 4" key="1">
    <citation type="submission" date="2015-06" db="EMBL/GenBank/DDBJ databases">
        <title>Talaromyces atroroseus IBT 11181 draft genome.</title>
        <authorList>
            <person name="Rasmussen K.B."/>
            <person name="Rasmussen S."/>
            <person name="Petersen B."/>
            <person name="Sicheritz-Ponten T."/>
            <person name="Mortensen U.H."/>
            <person name="Thrane U."/>
        </authorList>
    </citation>
    <scope>NUCLEOTIDE SEQUENCE [LARGE SCALE GENOMIC DNA]</scope>
    <source>
        <strain evidence="3 4">IBT 11181</strain>
    </source>
</reference>
<evidence type="ECO:0000313" key="4">
    <source>
        <dbReference type="Proteomes" id="UP000214365"/>
    </source>
</evidence>
<dbReference type="EMBL" id="LFMY01000004">
    <property type="protein sequence ID" value="OKL60824.1"/>
    <property type="molecule type" value="Genomic_DNA"/>
</dbReference>
<dbReference type="Proteomes" id="UP000214365">
    <property type="component" value="Unassembled WGS sequence"/>
</dbReference>
<dbReference type="AlphaFoldDB" id="A0A225AR30"/>
<sequence length="270" mass="26654">MTASTLRRAGYGNISLLCLVFLTLSRVTLAESILAFAPVTALAGLDGLNARHLAGACPASTQTACADGLGCCPIGAACTYSRDVPVCDESCNGGPSCPNGGCCQSGYVCGTTNNLCSPTTKPTIASAPTPAKEDGQKEVDDHDNGIVVTPTTPPSAPLHAEPTPSTDDPLPGSSSDSGTRSGSVHLPTSTKTPTVPSSPSVVSATSTTTSGTGGTKTGGGTKYVADNSATNKSPSQSAQATSTGAAHSIGVADSLMAVIIGWIAGLAVVL</sequence>
<protein>
    <submittedName>
        <fullName evidence="3">Uncharacterized protein</fullName>
    </submittedName>
</protein>
<proteinExistence type="predicted"/>
<keyword evidence="4" id="KW-1185">Reference proteome</keyword>
<feature type="region of interest" description="Disordered" evidence="1">
    <location>
        <begin position="120"/>
        <end position="239"/>
    </location>
</feature>
<feature type="signal peptide" evidence="2">
    <location>
        <begin position="1"/>
        <end position="30"/>
    </location>
</feature>
<dbReference type="STRING" id="1441469.A0A225AR30"/>